<dbReference type="STRING" id="1437608.GCA_000771645_00202"/>
<feature type="region of interest" description="Disordered" evidence="3">
    <location>
        <begin position="149"/>
        <end position="169"/>
    </location>
</feature>
<dbReference type="SMART" id="SM00448">
    <property type="entry name" value="REC"/>
    <property type="match status" value="1"/>
</dbReference>
<reference evidence="6 7" key="1">
    <citation type="submission" date="2014-03" db="EMBL/GenBank/DDBJ databases">
        <title>Genomics of Bifidobacteria.</title>
        <authorList>
            <person name="Ventura M."/>
            <person name="Milani C."/>
            <person name="Lugli G.A."/>
        </authorList>
    </citation>
    <scope>NUCLEOTIDE SEQUENCE [LARGE SCALE GENOMIC DNA]</scope>
    <source>
        <strain evidence="6 7">DSM 23969</strain>
    </source>
</reference>
<dbReference type="GO" id="GO:0000160">
    <property type="term" value="P:phosphorelay signal transduction system"/>
    <property type="evidence" value="ECO:0007669"/>
    <property type="project" value="InterPro"/>
</dbReference>
<keyword evidence="7" id="KW-1185">Reference proteome</keyword>
<dbReference type="SUPFAM" id="SSF52172">
    <property type="entry name" value="CheY-like"/>
    <property type="match status" value="1"/>
</dbReference>
<accession>A0A086ZZ34</accession>
<dbReference type="Proteomes" id="UP000029108">
    <property type="component" value="Unassembled WGS sequence"/>
</dbReference>
<evidence type="ECO:0000313" key="6">
    <source>
        <dbReference type="EMBL" id="KFI51784.1"/>
    </source>
</evidence>
<feature type="domain" description="Response regulatory" evidence="5">
    <location>
        <begin position="11"/>
        <end position="129"/>
    </location>
</feature>
<dbReference type="EMBL" id="JGYN01000008">
    <property type="protein sequence ID" value="KFI51784.1"/>
    <property type="molecule type" value="Genomic_DNA"/>
</dbReference>
<dbReference type="Gene3D" id="1.10.10.10">
    <property type="entry name" value="Winged helix-like DNA-binding domain superfamily/Winged helix DNA-binding domain"/>
    <property type="match status" value="1"/>
</dbReference>
<dbReference type="RefSeq" id="WP_033493635.1">
    <property type="nucleotide sequence ID" value="NZ_JGYN01000008.1"/>
</dbReference>
<dbReference type="PANTHER" id="PTHR43214">
    <property type="entry name" value="TWO-COMPONENT RESPONSE REGULATOR"/>
    <property type="match status" value="1"/>
</dbReference>
<dbReference type="Gene3D" id="3.40.50.2300">
    <property type="match status" value="1"/>
</dbReference>
<organism evidence="6 7">
    <name type="scientific">Bifidobacterium biavatii DSM 23969</name>
    <dbReference type="NCBI Taxonomy" id="1437608"/>
    <lineage>
        <taxon>Bacteria</taxon>
        <taxon>Bacillati</taxon>
        <taxon>Actinomycetota</taxon>
        <taxon>Actinomycetes</taxon>
        <taxon>Bifidobacteriales</taxon>
        <taxon>Bifidobacteriaceae</taxon>
        <taxon>Bifidobacterium</taxon>
    </lineage>
</organism>
<comment type="caution">
    <text evidence="6">The sequence shown here is derived from an EMBL/GenBank/DDBJ whole genome shotgun (WGS) entry which is preliminary data.</text>
</comment>
<dbReference type="InterPro" id="IPR001789">
    <property type="entry name" value="Sig_transdc_resp-reg_receiver"/>
</dbReference>
<dbReference type="PANTHER" id="PTHR43214:SF44">
    <property type="entry name" value="TWO-COMPONENT RESPONSE REGULATOR"/>
    <property type="match status" value="1"/>
</dbReference>
<dbReference type="Pfam" id="PF00196">
    <property type="entry name" value="GerE"/>
    <property type="match status" value="1"/>
</dbReference>
<keyword evidence="2" id="KW-0597">Phosphoprotein</keyword>
<name>A0A086ZZ34_9BIFI</name>
<dbReference type="PRINTS" id="PR00038">
    <property type="entry name" value="HTHLUXR"/>
</dbReference>
<dbReference type="AlphaFoldDB" id="A0A086ZZ34"/>
<proteinExistence type="predicted"/>
<evidence type="ECO:0000256" key="2">
    <source>
        <dbReference type="PROSITE-ProRule" id="PRU00169"/>
    </source>
</evidence>
<protein>
    <submittedName>
        <fullName evidence="6">Two component transcriptional regulator, LuxR family</fullName>
    </submittedName>
</protein>
<dbReference type="Pfam" id="PF00072">
    <property type="entry name" value="Response_reg"/>
    <property type="match status" value="1"/>
</dbReference>
<dbReference type="PROSITE" id="PS50043">
    <property type="entry name" value="HTH_LUXR_2"/>
    <property type="match status" value="1"/>
</dbReference>
<dbReference type="OrthoDB" id="3243323at2"/>
<dbReference type="GO" id="GO:0006355">
    <property type="term" value="P:regulation of DNA-templated transcription"/>
    <property type="evidence" value="ECO:0007669"/>
    <property type="project" value="InterPro"/>
</dbReference>
<dbReference type="PROSITE" id="PS00622">
    <property type="entry name" value="HTH_LUXR_1"/>
    <property type="match status" value="1"/>
</dbReference>
<dbReference type="InterPro" id="IPR039420">
    <property type="entry name" value="WalR-like"/>
</dbReference>
<feature type="domain" description="HTH luxR-type" evidence="4">
    <location>
        <begin position="176"/>
        <end position="241"/>
    </location>
</feature>
<dbReference type="GO" id="GO:0003677">
    <property type="term" value="F:DNA binding"/>
    <property type="evidence" value="ECO:0007669"/>
    <property type="project" value="UniProtKB-KW"/>
</dbReference>
<feature type="modified residue" description="4-aspartylphosphate" evidence="2">
    <location>
        <position position="64"/>
    </location>
</feature>
<keyword evidence="1" id="KW-0238">DNA-binding</keyword>
<dbReference type="eggNOG" id="COG2197">
    <property type="taxonomic scope" value="Bacteria"/>
</dbReference>
<dbReference type="InterPro" id="IPR011006">
    <property type="entry name" value="CheY-like_superfamily"/>
</dbReference>
<sequence length="243" mass="25466">MQTNGIKAPIAVGVVDNDALTLGALRSLLARMDGIDVTWTSTDGAHAIDLCRNPHTRPDVLLVDMSMEPLPGTEVCQRIHTAGLNVGLVCITSFTLRTYAAQAARAGAQAIVSKTDLPGIRNAILHAAHGKSNLSPVAGVVFHDVDTTDSKSVSDETNNGAVTGQAGAPSPVVTVADPATAMPSARELQISRMLADGMETDAISQALSLSRYTIATYLKRACSKLGARNRANLIAICERRGLL</sequence>
<dbReference type="SUPFAM" id="SSF46894">
    <property type="entry name" value="C-terminal effector domain of the bipartite response regulators"/>
    <property type="match status" value="1"/>
</dbReference>
<evidence type="ECO:0000256" key="3">
    <source>
        <dbReference type="SAM" id="MobiDB-lite"/>
    </source>
</evidence>
<evidence type="ECO:0000313" key="7">
    <source>
        <dbReference type="Proteomes" id="UP000029108"/>
    </source>
</evidence>
<evidence type="ECO:0000259" key="4">
    <source>
        <dbReference type="PROSITE" id="PS50043"/>
    </source>
</evidence>
<gene>
    <name evidence="6" type="ORF">BBIA_0700</name>
</gene>
<evidence type="ECO:0000259" key="5">
    <source>
        <dbReference type="PROSITE" id="PS50110"/>
    </source>
</evidence>
<evidence type="ECO:0000256" key="1">
    <source>
        <dbReference type="ARBA" id="ARBA00023125"/>
    </source>
</evidence>
<dbReference type="PROSITE" id="PS50110">
    <property type="entry name" value="RESPONSE_REGULATORY"/>
    <property type="match status" value="1"/>
</dbReference>
<dbReference type="CDD" id="cd06170">
    <property type="entry name" value="LuxR_C_like"/>
    <property type="match status" value="1"/>
</dbReference>
<dbReference type="InterPro" id="IPR000792">
    <property type="entry name" value="Tscrpt_reg_LuxR_C"/>
</dbReference>
<dbReference type="InterPro" id="IPR036388">
    <property type="entry name" value="WH-like_DNA-bd_sf"/>
</dbReference>
<dbReference type="InterPro" id="IPR016032">
    <property type="entry name" value="Sig_transdc_resp-reg_C-effctor"/>
</dbReference>
<dbReference type="SMART" id="SM00421">
    <property type="entry name" value="HTH_LUXR"/>
    <property type="match status" value="1"/>
</dbReference>